<evidence type="ECO:0000256" key="5">
    <source>
        <dbReference type="ARBA" id="ARBA00022840"/>
    </source>
</evidence>
<name>A0ABV5KCM9_9ACTN</name>
<comment type="similarity">
    <text evidence="1">Belongs to the carbohydrate kinase PfkB family.</text>
</comment>
<keyword evidence="9" id="KW-1185">Reference proteome</keyword>
<evidence type="ECO:0000256" key="4">
    <source>
        <dbReference type="ARBA" id="ARBA00022777"/>
    </source>
</evidence>
<reference evidence="8 9" key="1">
    <citation type="submission" date="2024-09" db="EMBL/GenBank/DDBJ databases">
        <authorList>
            <person name="Sun Q."/>
            <person name="Mori K."/>
        </authorList>
    </citation>
    <scope>NUCLEOTIDE SEQUENCE [LARGE SCALE GENOMIC DNA]</scope>
    <source>
        <strain evidence="8 9">JCM 9626</strain>
    </source>
</reference>
<dbReference type="PIRSF" id="PIRSF000535">
    <property type="entry name" value="1PFK/6PFK/LacC"/>
    <property type="match status" value="1"/>
</dbReference>
<dbReference type="RefSeq" id="WP_140010457.1">
    <property type="nucleotide sequence ID" value="NZ_JBHMDG010000021.1"/>
</dbReference>
<protein>
    <submittedName>
        <fullName evidence="8">1-phosphofructokinase family hexose kinase</fullName>
    </submittedName>
</protein>
<organism evidence="8 9">
    <name type="scientific">Nocardioides plantarum</name>
    <dbReference type="NCBI Taxonomy" id="29299"/>
    <lineage>
        <taxon>Bacteria</taxon>
        <taxon>Bacillati</taxon>
        <taxon>Actinomycetota</taxon>
        <taxon>Actinomycetes</taxon>
        <taxon>Propionibacteriales</taxon>
        <taxon>Nocardioidaceae</taxon>
        <taxon>Nocardioides</taxon>
    </lineage>
</organism>
<gene>
    <name evidence="8" type="ORF">ACFFRI_15725</name>
</gene>
<feature type="domain" description="Carbohydrate kinase PfkB" evidence="7">
    <location>
        <begin position="10"/>
        <end position="303"/>
    </location>
</feature>
<keyword evidence="5" id="KW-0067">ATP-binding</keyword>
<evidence type="ECO:0000313" key="9">
    <source>
        <dbReference type="Proteomes" id="UP001589750"/>
    </source>
</evidence>
<dbReference type="InterPro" id="IPR011611">
    <property type="entry name" value="PfkB_dom"/>
</dbReference>
<keyword evidence="3" id="KW-0547">Nucleotide-binding</keyword>
<dbReference type="EMBL" id="JBHMDG010000021">
    <property type="protein sequence ID" value="MFB9314506.1"/>
    <property type="molecule type" value="Genomic_DNA"/>
</dbReference>
<evidence type="ECO:0000256" key="2">
    <source>
        <dbReference type="ARBA" id="ARBA00022679"/>
    </source>
</evidence>
<dbReference type="Pfam" id="PF00294">
    <property type="entry name" value="PfkB"/>
    <property type="match status" value="1"/>
</dbReference>
<evidence type="ECO:0000256" key="6">
    <source>
        <dbReference type="PIRNR" id="PIRNR000535"/>
    </source>
</evidence>
<dbReference type="InterPro" id="IPR017583">
    <property type="entry name" value="Tagatose/fructose_Pkinase"/>
</dbReference>
<dbReference type="PANTHER" id="PTHR46566">
    <property type="entry name" value="1-PHOSPHOFRUCTOKINASE-RELATED"/>
    <property type="match status" value="1"/>
</dbReference>
<comment type="caution">
    <text evidence="8">The sequence shown here is derived from an EMBL/GenBank/DDBJ whole genome shotgun (WGS) entry which is preliminary data.</text>
</comment>
<keyword evidence="4" id="KW-0418">Kinase</keyword>
<sequence>MIVTLTPNPSIDRTVALAGPLVRGGVHRTASAFSQAGGKGVNISRACLSAGVATTAVLPAAGDDPFVADLAAAGIAHRLAPGDGPVRVNLTISEPDGTTTKLNSPGATASPATLDALAATLRSLADEADWIVLAGSLPPGAPARWYADLVAELRTTTTTRIAVDTSDEPLVSLVDRLGPDTAPHLMKPNGEELASFTGADGAALEADPAAAAAAARTLLDRGVTEVLATLGGHGAVLVTADGAWHAIPPPTDVVSTVGAGDSSLFGYLLGGLRQQDPAHRLALAVAYGSAAAGLPGTTIPQPTQVRPDLVVVRALPSPLESDR</sequence>
<proteinExistence type="inferred from homology"/>
<evidence type="ECO:0000256" key="1">
    <source>
        <dbReference type="ARBA" id="ARBA00010688"/>
    </source>
</evidence>
<dbReference type="Proteomes" id="UP001589750">
    <property type="component" value="Unassembled WGS sequence"/>
</dbReference>
<dbReference type="NCBIfam" id="TIGR03168">
    <property type="entry name" value="1-PFK"/>
    <property type="match status" value="1"/>
</dbReference>
<evidence type="ECO:0000259" key="7">
    <source>
        <dbReference type="Pfam" id="PF00294"/>
    </source>
</evidence>
<dbReference type="Gene3D" id="3.40.1190.20">
    <property type="match status" value="1"/>
</dbReference>
<evidence type="ECO:0000256" key="3">
    <source>
        <dbReference type="ARBA" id="ARBA00022741"/>
    </source>
</evidence>
<dbReference type="SUPFAM" id="SSF53613">
    <property type="entry name" value="Ribokinase-like"/>
    <property type="match status" value="1"/>
</dbReference>
<dbReference type="InterPro" id="IPR029056">
    <property type="entry name" value="Ribokinase-like"/>
</dbReference>
<dbReference type="CDD" id="cd01164">
    <property type="entry name" value="FruK_PfkB_like"/>
    <property type="match status" value="1"/>
</dbReference>
<evidence type="ECO:0000313" key="8">
    <source>
        <dbReference type="EMBL" id="MFB9314506.1"/>
    </source>
</evidence>
<accession>A0ABV5KCM9</accession>
<dbReference type="PANTHER" id="PTHR46566:SF5">
    <property type="entry name" value="1-PHOSPHOFRUCTOKINASE"/>
    <property type="match status" value="1"/>
</dbReference>
<keyword evidence="2 6" id="KW-0808">Transferase</keyword>